<dbReference type="Gene3D" id="3.40.50.720">
    <property type="entry name" value="NAD(P)-binding Rossmann-like Domain"/>
    <property type="match status" value="2"/>
</dbReference>
<evidence type="ECO:0000256" key="2">
    <source>
        <dbReference type="ARBA" id="ARBA00022448"/>
    </source>
</evidence>
<evidence type="ECO:0000256" key="11">
    <source>
        <dbReference type="SAM" id="MobiDB-lite"/>
    </source>
</evidence>
<feature type="transmembrane region" description="Helical" evidence="12">
    <location>
        <begin position="386"/>
        <end position="405"/>
    </location>
</feature>
<dbReference type="STRING" id="578462.A0A0L0T684"/>
<dbReference type="eggNOG" id="KOG1420">
    <property type="taxonomic scope" value="Eukaryota"/>
</dbReference>
<dbReference type="InterPro" id="IPR003929">
    <property type="entry name" value="K_chnl_BK_asu"/>
</dbReference>
<organism evidence="14 15">
    <name type="scientific">Allomyces macrogynus (strain ATCC 38327)</name>
    <name type="common">Allomyces javanicus var. macrogynus</name>
    <dbReference type="NCBI Taxonomy" id="578462"/>
    <lineage>
        <taxon>Eukaryota</taxon>
        <taxon>Fungi</taxon>
        <taxon>Fungi incertae sedis</taxon>
        <taxon>Blastocladiomycota</taxon>
        <taxon>Blastocladiomycetes</taxon>
        <taxon>Blastocladiales</taxon>
        <taxon>Blastocladiaceae</taxon>
        <taxon>Allomyces</taxon>
    </lineage>
</organism>
<gene>
    <name evidence="14" type="ORF">AMAG_15038</name>
</gene>
<evidence type="ECO:0000256" key="4">
    <source>
        <dbReference type="ARBA" id="ARBA00022692"/>
    </source>
</evidence>
<dbReference type="GO" id="GO:0016020">
    <property type="term" value="C:membrane"/>
    <property type="evidence" value="ECO:0007669"/>
    <property type="project" value="UniProtKB-SubCell"/>
</dbReference>
<protein>
    <recommendedName>
        <fullName evidence="13">RCK N-terminal domain-containing protein</fullName>
    </recommendedName>
</protein>
<evidence type="ECO:0000256" key="3">
    <source>
        <dbReference type="ARBA" id="ARBA00022538"/>
    </source>
</evidence>
<evidence type="ECO:0000256" key="9">
    <source>
        <dbReference type="ARBA" id="ARBA00023136"/>
    </source>
</evidence>
<keyword evidence="8" id="KW-0406">Ion transport</keyword>
<name>A0A0L0T684_ALLM3</name>
<keyword evidence="5" id="KW-0631">Potassium channel</keyword>
<keyword evidence="4 12" id="KW-0812">Transmembrane</keyword>
<feature type="transmembrane region" description="Helical" evidence="12">
    <location>
        <begin position="512"/>
        <end position="529"/>
    </location>
</feature>
<dbReference type="InterPro" id="IPR036291">
    <property type="entry name" value="NAD(P)-bd_dom_sf"/>
</dbReference>
<feature type="region of interest" description="Disordered" evidence="11">
    <location>
        <begin position="26"/>
        <end position="159"/>
    </location>
</feature>
<keyword evidence="3" id="KW-0633">Potassium transport</keyword>
<evidence type="ECO:0000256" key="8">
    <source>
        <dbReference type="ARBA" id="ARBA00023065"/>
    </source>
</evidence>
<feature type="compositionally biased region" description="Low complexity" evidence="11">
    <location>
        <begin position="91"/>
        <end position="100"/>
    </location>
</feature>
<dbReference type="PROSITE" id="PS51201">
    <property type="entry name" value="RCK_N"/>
    <property type="match status" value="1"/>
</dbReference>
<feature type="compositionally biased region" description="Polar residues" evidence="11">
    <location>
        <begin position="137"/>
        <end position="159"/>
    </location>
</feature>
<feature type="transmembrane region" description="Helical" evidence="12">
    <location>
        <begin position="456"/>
        <end position="476"/>
    </location>
</feature>
<feature type="region of interest" description="Disordered" evidence="11">
    <location>
        <begin position="837"/>
        <end position="867"/>
    </location>
</feature>
<evidence type="ECO:0000313" key="15">
    <source>
        <dbReference type="Proteomes" id="UP000054350"/>
    </source>
</evidence>
<keyword evidence="9 12" id="KW-0472">Membrane</keyword>
<dbReference type="InterPro" id="IPR003148">
    <property type="entry name" value="RCK_N"/>
</dbReference>
<comment type="subcellular location">
    <subcellularLocation>
        <location evidence="1">Membrane</location>
        <topology evidence="1">Multi-pass membrane protein</topology>
    </subcellularLocation>
</comment>
<accession>A0A0L0T684</accession>
<keyword evidence="7 12" id="KW-1133">Transmembrane helix</keyword>
<dbReference type="InterPro" id="IPR047871">
    <property type="entry name" value="K_chnl_Slo-like"/>
</dbReference>
<reference evidence="15" key="2">
    <citation type="submission" date="2009-11" db="EMBL/GenBank/DDBJ databases">
        <title>The Genome Sequence of Allomyces macrogynus strain ATCC 38327.</title>
        <authorList>
            <consortium name="The Broad Institute Genome Sequencing Platform"/>
            <person name="Russ C."/>
            <person name="Cuomo C."/>
            <person name="Shea T."/>
            <person name="Young S.K."/>
            <person name="Zeng Q."/>
            <person name="Koehrsen M."/>
            <person name="Haas B."/>
            <person name="Borodovsky M."/>
            <person name="Guigo R."/>
            <person name="Alvarado L."/>
            <person name="Berlin A."/>
            <person name="Borenstein D."/>
            <person name="Chen Z."/>
            <person name="Engels R."/>
            <person name="Freedman E."/>
            <person name="Gellesch M."/>
            <person name="Goldberg J."/>
            <person name="Griggs A."/>
            <person name="Gujja S."/>
            <person name="Heiman D."/>
            <person name="Hepburn T."/>
            <person name="Howarth C."/>
            <person name="Jen D."/>
            <person name="Larson L."/>
            <person name="Lewis B."/>
            <person name="Mehta T."/>
            <person name="Park D."/>
            <person name="Pearson M."/>
            <person name="Roberts A."/>
            <person name="Saif S."/>
            <person name="Shenoy N."/>
            <person name="Sisk P."/>
            <person name="Stolte C."/>
            <person name="Sykes S."/>
            <person name="Walk T."/>
            <person name="White J."/>
            <person name="Yandava C."/>
            <person name="Burger G."/>
            <person name="Gray M.W."/>
            <person name="Holland P.W.H."/>
            <person name="King N."/>
            <person name="Lang F.B.F."/>
            <person name="Roger A.J."/>
            <person name="Ruiz-Trillo I."/>
            <person name="Lander E."/>
            <person name="Nusbaum C."/>
        </authorList>
    </citation>
    <scope>NUCLEOTIDE SEQUENCE [LARGE SCALE GENOMIC DNA]</scope>
    <source>
        <strain evidence="15">ATCC 38327</strain>
    </source>
</reference>
<evidence type="ECO:0000256" key="1">
    <source>
        <dbReference type="ARBA" id="ARBA00004141"/>
    </source>
</evidence>
<feature type="compositionally biased region" description="Low complexity" evidence="11">
    <location>
        <begin position="72"/>
        <end position="83"/>
    </location>
</feature>
<dbReference type="OrthoDB" id="297496at2759"/>
<evidence type="ECO:0000256" key="12">
    <source>
        <dbReference type="SAM" id="Phobius"/>
    </source>
</evidence>
<feature type="region of interest" description="Disordered" evidence="11">
    <location>
        <begin position="179"/>
        <end position="202"/>
    </location>
</feature>
<feature type="domain" description="RCK N-terminal" evidence="13">
    <location>
        <begin position="556"/>
        <end position="699"/>
    </location>
</feature>
<dbReference type="EMBL" id="GG745364">
    <property type="protein sequence ID" value="KNE70049.1"/>
    <property type="molecule type" value="Genomic_DNA"/>
</dbReference>
<dbReference type="PANTHER" id="PTHR10027">
    <property type="entry name" value="CALCIUM-ACTIVATED POTASSIUM CHANNEL ALPHA CHAIN"/>
    <property type="match status" value="1"/>
</dbReference>
<dbReference type="PANTHER" id="PTHR10027:SF10">
    <property type="entry name" value="SLOWPOKE 2, ISOFORM D"/>
    <property type="match status" value="1"/>
</dbReference>
<keyword evidence="10" id="KW-0407">Ion channel</keyword>
<dbReference type="Pfam" id="PF03493">
    <property type="entry name" value="BK_channel_a"/>
    <property type="match status" value="1"/>
</dbReference>
<feature type="compositionally biased region" description="Polar residues" evidence="11">
    <location>
        <begin position="40"/>
        <end position="49"/>
    </location>
</feature>
<dbReference type="Proteomes" id="UP000054350">
    <property type="component" value="Unassembled WGS sequence"/>
</dbReference>
<proteinExistence type="predicted"/>
<keyword evidence="2" id="KW-0813">Transport</keyword>
<dbReference type="Gene3D" id="1.10.287.70">
    <property type="match status" value="1"/>
</dbReference>
<keyword evidence="15" id="KW-1185">Reference proteome</keyword>
<dbReference type="AlphaFoldDB" id="A0A0L0T684"/>
<evidence type="ECO:0000313" key="14">
    <source>
        <dbReference type="EMBL" id="KNE70049.1"/>
    </source>
</evidence>
<evidence type="ECO:0000259" key="13">
    <source>
        <dbReference type="PROSITE" id="PS51201"/>
    </source>
</evidence>
<feature type="compositionally biased region" description="Polar residues" evidence="11">
    <location>
        <begin position="187"/>
        <end position="198"/>
    </location>
</feature>
<reference evidence="14 15" key="1">
    <citation type="submission" date="2009-11" db="EMBL/GenBank/DDBJ databases">
        <title>Annotation of Allomyces macrogynus ATCC 38327.</title>
        <authorList>
            <consortium name="The Broad Institute Genome Sequencing Platform"/>
            <person name="Russ C."/>
            <person name="Cuomo C."/>
            <person name="Burger G."/>
            <person name="Gray M.W."/>
            <person name="Holland P.W.H."/>
            <person name="King N."/>
            <person name="Lang F.B.F."/>
            <person name="Roger A.J."/>
            <person name="Ruiz-Trillo I."/>
            <person name="Young S.K."/>
            <person name="Zeng Q."/>
            <person name="Gargeya S."/>
            <person name="Fitzgerald M."/>
            <person name="Haas B."/>
            <person name="Abouelleil A."/>
            <person name="Alvarado L."/>
            <person name="Arachchi H.M."/>
            <person name="Berlin A."/>
            <person name="Chapman S.B."/>
            <person name="Gearin G."/>
            <person name="Goldberg J."/>
            <person name="Griggs A."/>
            <person name="Gujja S."/>
            <person name="Hansen M."/>
            <person name="Heiman D."/>
            <person name="Howarth C."/>
            <person name="Larimer J."/>
            <person name="Lui A."/>
            <person name="MacDonald P.J.P."/>
            <person name="McCowen C."/>
            <person name="Montmayeur A."/>
            <person name="Murphy C."/>
            <person name="Neiman D."/>
            <person name="Pearson M."/>
            <person name="Priest M."/>
            <person name="Roberts A."/>
            <person name="Saif S."/>
            <person name="Shea T."/>
            <person name="Sisk P."/>
            <person name="Stolte C."/>
            <person name="Sykes S."/>
            <person name="Wortman J."/>
            <person name="Nusbaum C."/>
            <person name="Birren B."/>
        </authorList>
    </citation>
    <scope>NUCLEOTIDE SEQUENCE [LARGE SCALE GENOMIC DNA]</scope>
    <source>
        <strain evidence="14 15">ATCC 38327</strain>
    </source>
</reference>
<feature type="compositionally biased region" description="Acidic residues" evidence="11">
    <location>
        <begin position="845"/>
        <end position="867"/>
    </location>
</feature>
<dbReference type="VEuPathDB" id="FungiDB:AMAG_15038"/>
<evidence type="ECO:0000256" key="5">
    <source>
        <dbReference type="ARBA" id="ARBA00022826"/>
    </source>
</evidence>
<evidence type="ECO:0000256" key="6">
    <source>
        <dbReference type="ARBA" id="ARBA00022958"/>
    </source>
</evidence>
<dbReference type="GO" id="GO:0005267">
    <property type="term" value="F:potassium channel activity"/>
    <property type="evidence" value="ECO:0007669"/>
    <property type="project" value="UniProtKB-KW"/>
</dbReference>
<evidence type="ECO:0000256" key="10">
    <source>
        <dbReference type="ARBA" id="ARBA00023303"/>
    </source>
</evidence>
<keyword evidence="6" id="KW-0630">Potassium</keyword>
<evidence type="ECO:0000256" key="7">
    <source>
        <dbReference type="ARBA" id="ARBA00022989"/>
    </source>
</evidence>
<feature type="transmembrane region" description="Helical" evidence="12">
    <location>
        <begin position="354"/>
        <end position="374"/>
    </location>
</feature>
<dbReference type="Pfam" id="PF22614">
    <property type="entry name" value="Slo-like_RCK"/>
    <property type="match status" value="2"/>
</dbReference>
<dbReference type="SUPFAM" id="SSF51735">
    <property type="entry name" value="NAD(P)-binding Rossmann-fold domains"/>
    <property type="match status" value="1"/>
</dbReference>
<sequence length="1259" mass="136780">MNGPGINLTAALPVHRRLVDAVVNQAAHPQPHDTDRAQARPNSSSTANLSPHRVPLPGSAHPSPSSSRRDLSSSIRSRSASRVSVHETLAVPTSVPVPSTIPRAEGTGGSDATLSEITHRHRNRSLQMHPERAGSVGSPSSPKSHLSATAPSSPDQPSSGSFLCKELFIASSPNLTATEPSTAVGHNESSVPNTNGISNGDMRDRSGYISLMASTATITANASPAKPARLASTFNDTKQPILAPPPLDTRKEPTFQQKLAFYLDTSRTGRLLELFDAILSLAQCALYVWNSTYVRPATLLDTSSAIAMGVQSAADETSFAGAMAQMGLFTSSSSSSVAEELATTTAIPLPRLNLTLELILASLLVLVFAFRLFVAPIRASFLTSTYSLLTLLSSVPIYFAALFHAHLAHSYMSAGNLVYLYPARWARLHATIDMVFMPVQDPLFRISAIARKVISVTCAILFTLLTVAAFIHITLYREAKPGAPAPSFMDVFYFTIMSSTSGQNATIQADSWFTRALLLCIMIAGAFYIPTNLSELLTMVRSRSKFNKPHLSTASQSHVLVTGTFDGHSILEFLREFFCPDHGPSTVTTRVVMLNPNEPSEELVAVLHDPAYTSRVTYVLGTPTSFRSLDRAAARSAKAVFVLTAKDSSAAMAEDAETVMRALAIKKYHPALRVFVESMLPENQAQFYYLSDQILCIEELSMGILAQAVRVPGFPTLIALLSSSMTDESRRVLVQLAEKQELKWVKPYIRGASQEMYACHFPRALVGMAFKDVSRVLFGRFGACLIGLGANATREDLPTSQQFHIVLNPAEYVLTGCEIGFLIASESEVVDDIMKFTGETKENDASDSESDDDEDEEEAEEEAEEEEKLLLKKLAPGDDDKNDDLVAPRVTVDVQDVDPTPHTSVSNMARMKLLTSSQISLGPRTWSECDGLDATDDTDLNTDFDRPRRMEGLGTGALLHTAGDRVVVDDTSNFDLSALDPNIEDHIILCDTNPDASVGALLDLFLHPLRDPLIADPVPVVILSLADASPALNRFTDVFHVHGNPLRRQDLLRAGIDRARKLVILSSAGTKPGSDPRSADAGSILCALNAESAELRRPFVVVQLHKENFKFIGQTEVLHGVQDPSAQCILRPSFMAGHVFSASLLDGLLAQTYYSGHVLSVIKRLIFTGRKSLVEKLRAHGSLPAQHTCVHSLPVPSRLMGRTYRDLYSHLAHQSMVPLGLYRKVAAEKGPLCMTIINPRPKMVVRGEDMVLVLTNEAM</sequence>